<organism evidence="4 5">
    <name type="scientific">Datura stramonium</name>
    <name type="common">Jimsonweed</name>
    <name type="synonym">Common thornapple</name>
    <dbReference type="NCBI Taxonomy" id="4076"/>
    <lineage>
        <taxon>Eukaryota</taxon>
        <taxon>Viridiplantae</taxon>
        <taxon>Streptophyta</taxon>
        <taxon>Embryophyta</taxon>
        <taxon>Tracheophyta</taxon>
        <taxon>Spermatophyta</taxon>
        <taxon>Magnoliopsida</taxon>
        <taxon>eudicotyledons</taxon>
        <taxon>Gunneridae</taxon>
        <taxon>Pentapetalae</taxon>
        <taxon>asterids</taxon>
        <taxon>lamiids</taxon>
        <taxon>Solanales</taxon>
        <taxon>Solanaceae</taxon>
        <taxon>Solanoideae</taxon>
        <taxon>Datureae</taxon>
        <taxon>Datura</taxon>
    </lineage>
</organism>
<protein>
    <recommendedName>
        <fullName evidence="6">DUF295 domain-containing protein</fullName>
    </recommendedName>
</protein>
<proteinExistence type="inferred from homology"/>
<comment type="caution">
    <text evidence="4">The sequence shown here is derived from an EMBL/GenBank/DDBJ whole genome shotgun (WGS) entry which is preliminary data.</text>
</comment>
<accession>A0ABS8RY41</accession>
<comment type="similarity">
    <text evidence="3">Belongs to the trans-sulfuration enzymes family.</text>
</comment>
<reference evidence="4 5" key="1">
    <citation type="journal article" date="2021" name="BMC Genomics">
        <title>Datura genome reveals duplications of psychoactive alkaloid biosynthetic genes and high mutation rate following tissue culture.</title>
        <authorList>
            <person name="Rajewski A."/>
            <person name="Carter-House D."/>
            <person name="Stajich J."/>
            <person name="Litt A."/>
        </authorList>
    </citation>
    <scope>NUCLEOTIDE SEQUENCE [LARGE SCALE GENOMIC DNA]</scope>
    <source>
        <strain evidence="4">AR-01</strain>
    </source>
</reference>
<dbReference type="InterPro" id="IPR000277">
    <property type="entry name" value="Cys/Met-Metab_PyrdxlP-dep_enz"/>
</dbReference>
<evidence type="ECO:0000256" key="3">
    <source>
        <dbReference type="RuleBase" id="RU362118"/>
    </source>
</evidence>
<evidence type="ECO:0008006" key="6">
    <source>
        <dbReference type="Google" id="ProtNLM"/>
    </source>
</evidence>
<evidence type="ECO:0000313" key="4">
    <source>
        <dbReference type="EMBL" id="MCD7450890.1"/>
    </source>
</evidence>
<dbReference type="InterPro" id="IPR015422">
    <property type="entry name" value="PyrdxlP-dep_Trfase_small"/>
</dbReference>
<dbReference type="Pfam" id="PF01053">
    <property type="entry name" value="Cys_Met_Meta_PP"/>
    <property type="match status" value="1"/>
</dbReference>
<sequence>MPLYRPKNFLHALSSSSSASISHGTLRVKPNQIYFIDDWIDLFKYSESGWGGRDVGAYNLEDGKIATFYPGLLRLALKSITVNFEIVKSLINLPYFMPLAAIPVAVREARGLTEDLVRSSVGIEDVNDL</sequence>
<name>A0ABS8RY41_DATST</name>
<gene>
    <name evidence="4" type="ORF">HAX54_008950</name>
</gene>
<comment type="cofactor">
    <cofactor evidence="1 3">
        <name>pyridoxal 5'-phosphate</name>
        <dbReference type="ChEBI" id="CHEBI:597326"/>
    </cofactor>
</comment>
<evidence type="ECO:0000256" key="2">
    <source>
        <dbReference type="ARBA" id="ARBA00022898"/>
    </source>
</evidence>
<dbReference type="Gene3D" id="3.90.1150.10">
    <property type="entry name" value="Aspartate Aminotransferase, domain 1"/>
    <property type="match status" value="1"/>
</dbReference>
<dbReference type="Proteomes" id="UP000823775">
    <property type="component" value="Unassembled WGS sequence"/>
</dbReference>
<evidence type="ECO:0000256" key="1">
    <source>
        <dbReference type="ARBA" id="ARBA00001933"/>
    </source>
</evidence>
<dbReference type="InterPro" id="IPR015424">
    <property type="entry name" value="PyrdxlP-dep_Trfase"/>
</dbReference>
<dbReference type="SUPFAM" id="SSF53383">
    <property type="entry name" value="PLP-dependent transferases"/>
    <property type="match status" value="1"/>
</dbReference>
<dbReference type="EMBL" id="JACEIK010000148">
    <property type="protein sequence ID" value="MCD7450890.1"/>
    <property type="molecule type" value="Genomic_DNA"/>
</dbReference>
<evidence type="ECO:0000313" key="5">
    <source>
        <dbReference type="Proteomes" id="UP000823775"/>
    </source>
</evidence>
<keyword evidence="5" id="KW-1185">Reference proteome</keyword>
<keyword evidence="2 3" id="KW-0663">Pyridoxal phosphate</keyword>